<reference evidence="2 3" key="1">
    <citation type="submission" date="2018-05" db="EMBL/GenBank/DDBJ databases">
        <title>Mucilaginibacter hurinus sp. nov., isolated from briquette warehouse soil.</title>
        <authorList>
            <person name="Choi L."/>
        </authorList>
    </citation>
    <scope>NUCLEOTIDE SEQUENCE [LARGE SCALE GENOMIC DNA]</scope>
    <source>
        <strain evidence="2 3">ZR32</strain>
    </source>
</reference>
<dbReference type="AlphaFoldDB" id="A0A367GPC8"/>
<proteinExistence type="predicted"/>
<keyword evidence="1" id="KW-0472">Membrane</keyword>
<comment type="caution">
    <text evidence="2">The sequence shown here is derived from an EMBL/GenBank/DDBJ whole genome shotgun (WGS) entry which is preliminary data.</text>
</comment>
<sequence length="96" mass="10951">MIKRFLSKYLELIFWVAGLLALAITDPALKTHFSLCPVKMAGMSWCPGCGLGHSISWLFRGDIKNSFEAHWLGIPALVAICWRVYQLLTPRRRIFT</sequence>
<protein>
    <submittedName>
        <fullName evidence="2">DUF2752 domain-containing protein</fullName>
    </submittedName>
</protein>
<keyword evidence="3" id="KW-1185">Reference proteome</keyword>
<dbReference type="InterPro" id="IPR021215">
    <property type="entry name" value="DUF2752"/>
</dbReference>
<evidence type="ECO:0000313" key="3">
    <source>
        <dbReference type="Proteomes" id="UP000253209"/>
    </source>
</evidence>
<keyword evidence="1" id="KW-1133">Transmembrane helix</keyword>
<dbReference type="Pfam" id="PF10825">
    <property type="entry name" value="DUF2752"/>
    <property type="match status" value="1"/>
</dbReference>
<evidence type="ECO:0000256" key="1">
    <source>
        <dbReference type="SAM" id="Phobius"/>
    </source>
</evidence>
<feature type="transmembrane region" description="Helical" evidence="1">
    <location>
        <begin position="69"/>
        <end position="88"/>
    </location>
</feature>
<gene>
    <name evidence="2" type="ORF">DJ568_10535</name>
</gene>
<dbReference type="OrthoDB" id="1525013at2"/>
<dbReference type="Proteomes" id="UP000253209">
    <property type="component" value="Unassembled WGS sequence"/>
</dbReference>
<evidence type="ECO:0000313" key="2">
    <source>
        <dbReference type="EMBL" id="RCH54905.1"/>
    </source>
</evidence>
<keyword evidence="1" id="KW-0812">Transmembrane</keyword>
<feature type="transmembrane region" description="Helical" evidence="1">
    <location>
        <begin position="12"/>
        <end position="29"/>
    </location>
</feature>
<dbReference type="EMBL" id="QGDC01000005">
    <property type="protein sequence ID" value="RCH54905.1"/>
    <property type="molecule type" value="Genomic_DNA"/>
</dbReference>
<name>A0A367GPC8_9SPHI</name>
<organism evidence="2 3">
    <name type="scientific">Mucilaginibacter hurinus</name>
    <dbReference type="NCBI Taxonomy" id="2201324"/>
    <lineage>
        <taxon>Bacteria</taxon>
        <taxon>Pseudomonadati</taxon>
        <taxon>Bacteroidota</taxon>
        <taxon>Sphingobacteriia</taxon>
        <taxon>Sphingobacteriales</taxon>
        <taxon>Sphingobacteriaceae</taxon>
        <taxon>Mucilaginibacter</taxon>
    </lineage>
</organism>
<accession>A0A367GPC8</accession>